<protein>
    <submittedName>
        <fullName evidence="1">Uncharacterized protein</fullName>
    </submittedName>
</protein>
<evidence type="ECO:0000313" key="2">
    <source>
        <dbReference type="Proteomes" id="UP001278571"/>
    </source>
</evidence>
<name>A0ABU4K380_9ACTN</name>
<comment type="caution">
    <text evidence="1">The sequence shown here is derived from an EMBL/GenBank/DDBJ whole genome shotgun (WGS) entry which is preliminary data.</text>
</comment>
<organism evidence="1 2">
    <name type="scientific">Streptomyces roseolus</name>
    <dbReference type="NCBI Taxonomy" id="67358"/>
    <lineage>
        <taxon>Bacteria</taxon>
        <taxon>Bacillati</taxon>
        <taxon>Actinomycetota</taxon>
        <taxon>Actinomycetes</taxon>
        <taxon>Kitasatosporales</taxon>
        <taxon>Streptomycetaceae</taxon>
        <taxon>Streptomyces</taxon>
    </lineage>
</organism>
<reference evidence="1 2" key="1">
    <citation type="submission" date="2023-10" db="EMBL/GenBank/DDBJ databases">
        <authorList>
            <person name="Wang X.X."/>
        </authorList>
    </citation>
    <scope>NUCLEOTIDE SEQUENCE [LARGE SCALE GENOMIC DNA]</scope>
    <source>
        <strain evidence="1 2">NBRC 12816</strain>
    </source>
</reference>
<proteinExistence type="predicted"/>
<sequence>MSSLLASLRRLSAARRPSRPADVRFCDGCVEVVDRGARAAALRRGHEATLTHLAVRL</sequence>
<gene>
    <name evidence="1" type="ORF">R2363_06935</name>
</gene>
<evidence type="ECO:0000313" key="1">
    <source>
        <dbReference type="EMBL" id="MDX2291902.1"/>
    </source>
</evidence>
<keyword evidence="2" id="KW-1185">Reference proteome</keyword>
<dbReference type="Proteomes" id="UP001278571">
    <property type="component" value="Unassembled WGS sequence"/>
</dbReference>
<dbReference type="EMBL" id="JAWJZF010000279">
    <property type="protein sequence ID" value="MDX2291902.1"/>
    <property type="molecule type" value="Genomic_DNA"/>
</dbReference>
<accession>A0ABU4K380</accession>
<dbReference type="RefSeq" id="WP_319008434.1">
    <property type="nucleotide sequence ID" value="NZ_JAWJZF010000279.1"/>
</dbReference>